<dbReference type="HOGENOM" id="CLU_2842478_0_0_3"/>
<evidence type="ECO:0000313" key="2">
    <source>
        <dbReference type="Proteomes" id="UP000010475"/>
    </source>
</evidence>
<evidence type="ECO:0000313" key="1">
    <source>
        <dbReference type="EMBL" id="AFZ24566.1"/>
    </source>
</evidence>
<dbReference type="EMBL" id="CP003642">
    <property type="protein sequence ID" value="AFZ24566.1"/>
    <property type="molecule type" value="Genomic_DNA"/>
</dbReference>
<reference evidence="1 2" key="1">
    <citation type="submission" date="2012-06" db="EMBL/GenBank/DDBJ databases">
        <title>Finished chromosome of genome of Cylindrospermum stagnale PCC 7417.</title>
        <authorList>
            <consortium name="US DOE Joint Genome Institute"/>
            <person name="Gugger M."/>
            <person name="Coursin T."/>
            <person name="Rippka R."/>
            <person name="Tandeau De Marsac N."/>
            <person name="Huntemann M."/>
            <person name="Wei C.-L."/>
            <person name="Han J."/>
            <person name="Detter J.C."/>
            <person name="Han C."/>
            <person name="Tapia R."/>
            <person name="Chen A."/>
            <person name="Kyrpides N."/>
            <person name="Mavromatis K."/>
            <person name="Markowitz V."/>
            <person name="Szeto E."/>
            <person name="Ivanova N."/>
            <person name="Pagani I."/>
            <person name="Pati A."/>
            <person name="Goodwin L."/>
            <person name="Nordberg H.P."/>
            <person name="Cantor M.N."/>
            <person name="Hua S.X."/>
            <person name="Woyke T."/>
            <person name="Kerfeld C.A."/>
        </authorList>
    </citation>
    <scope>NUCLEOTIDE SEQUENCE [LARGE SCALE GENOMIC DNA]</scope>
    <source>
        <strain evidence="1 2">PCC 7417</strain>
    </source>
</reference>
<dbReference type="Proteomes" id="UP000010475">
    <property type="component" value="Chromosome"/>
</dbReference>
<organism evidence="1 2">
    <name type="scientific">Cylindrospermum stagnale PCC 7417</name>
    <dbReference type="NCBI Taxonomy" id="56107"/>
    <lineage>
        <taxon>Bacteria</taxon>
        <taxon>Bacillati</taxon>
        <taxon>Cyanobacteriota</taxon>
        <taxon>Cyanophyceae</taxon>
        <taxon>Nostocales</taxon>
        <taxon>Nostocaceae</taxon>
        <taxon>Cylindrospermum</taxon>
    </lineage>
</organism>
<name>K9WXQ4_9NOST</name>
<dbReference type="AlphaFoldDB" id="K9WXQ4"/>
<dbReference type="RefSeq" id="WP_015207820.1">
    <property type="nucleotide sequence ID" value="NC_019757.1"/>
</dbReference>
<dbReference type="KEGG" id="csg:Cylst_2337"/>
<accession>K9WXQ4</accession>
<sequence length="65" mass="7420">MNGENKTSNQPCYFFEFGLIVTGEIEEQHPEVLEPFTAEQYRFHDGILSAITRQQLDDGEETPTA</sequence>
<proteinExistence type="predicted"/>
<gene>
    <name evidence="1" type="ORF">Cylst_2337</name>
</gene>
<protein>
    <submittedName>
        <fullName evidence="1">Uncharacterized protein</fullName>
    </submittedName>
</protein>
<keyword evidence="2" id="KW-1185">Reference proteome</keyword>